<dbReference type="InterPro" id="IPR014315">
    <property type="entry name" value="ABC_heterocyst_DevB"/>
</dbReference>
<keyword evidence="6" id="KW-1185">Reference proteome</keyword>
<dbReference type="NCBIfam" id="TIGR02971">
    <property type="entry name" value="heterocyst_DevB"/>
    <property type="match status" value="1"/>
</dbReference>
<evidence type="ECO:0000313" key="6">
    <source>
        <dbReference type="Proteomes" id="UP000218418"/>
    </source>
</evidence>
<evidence type="ECO:0000313" key="5">
    <source>
        <dbReference type="EMBL" id="BAY85067.1"/>
    </source>
</evidence>
<dbReference type="Gene3D" id="1.10.287.470">
    <property type="entry name" value="Helix hairpin bin"/>
    <property type="match status" value="1"/>
</dbReference>
<dbReference type="AlphaFoldDB" id="A0A1Z4LUZ5"/>
<dbReference type="PANTHER" id="PTHR30469:SF15">
    <property type="entry name" value="HLYD FAMILY OF SECRETION PROTEINS"/>
    <property type="match status" value="1"/>
</dbReference>
<sequence length="471" mass="51249">MSRVNEKPPITEQPPEKSKLWWGIVAAVPLAITIGVLTKARIERLETADTPVPVNPAINSVNAVGRLQPKGEVIKLSAPTGIQGTSRVEEMLVKEGQKVKKGQVIAVLDSFRSSQATVEQAKARIQESRANLAGIRVGSPREIQAQKAVIARLEAQLNGEQKTSSATIARIRAQLSGETISQQATINRLQAELEGQGDSLRATVARVQAEARNAQVDAQRYEQLYRNGAISQQERDRRRLSAQTANQQLVESQATRRQAIASLRQQLAQATANREKTIAILRQQLVEAAANQNRAIATLQRQIQEQKANLNRLQEIRPSNQRIAQAQVNNSIAQLRKAEADMKLSYVITPITGEVLEIYTKAGETMSAEGIAEIGRTDQMIVVAEVPEASIGRVRLGQLASIVSDNGAFSGRLQGTVSEIGRKIGKRNVLNTDPAADVDARVVEVKIALSEQDEDRVAGLTNAKVIATIQI</sequence>
<accession>A0A1Z4LUZ5</accession>
<dbReference type="Gene3D" id="2.40.50.100">
    <property type="match status" value="1"/>
</dbReference>
<proteinExistence type="predicted"/>
<dbReference type="Pfam" id="PF25876">
    <property type="entry name" value="HH_MFP_RND"/>
    <property type="match status" value="1"/>
</dbReference>
<keyword evidence="3" id="KW-0812">Transmembrane</keyword>
<keyword evidence="3" id="KW-0472">Membrane</keyword>
<dbReference type="Gene3D" id="2.40.30.170">
    <property type="match status" value="1"/>
</dbReference>
<evidence type="ECO:0000259" key="4">
    <source>
        <dbReference type="Pfam" id="PF25876"/>
    </source>
</evidence>
<dbReference type="GO" id="GO:1990281">
    <property type="term" value="C:efflux pump complex"/>
    <property type="evidence" value="ECO:0007669"/>
    <property type="project" value="TreeGrafter"/>
</dbReference>
<dbReference type="EMBL" id="AP018227">
    <property type="protein sequence ID" value="BAY85067.1"/>
    <property type="molecule type" value="Genomic_DNA"/>
</dbReference>
<dbReference type="SUPFAM" id="SSF111369">
    <property type="entry name" value="HlyD-like secretion proteins"/>
    <property type="match status" value="2"/>
</dbReference>
<feature type="transmembrane region" description="Helical" evidence="3">
    <location>
        <begin position="20"/>
        <end position="38"/>
    </location>
</feature>
<organism evidence="5 6">
    <name type="scientific">Calothrix parasitica NIES-267</name>
    <dbReference type="NCBI Taxonomy" id="1973488"/>
    <lineage>
        <taxon>Bacteria</taxon>
        <taxon>Bacillati</taxon>
        <taxon>Cyanobacteriota</taxon>
        <taxon>Cyanophyceae</taxon>
        <taxon>Nostocales</taxon>
        <taxon>Calotrichaceae</taxon>
        <taxon>Calothrix</taxon>
    </lineage>
</organism>
<dbReference type="PANTHER" id="PTHR30469">
    <property type="entry name" value="MULTIDRUG RESISTANCE PROTEIN MDTA"/>
    <property type="match status" value="1"/>
</dbReference>
<feature type="coiled-coil region" evidence="1">
    <location>
        <begin position="260"/>
        <end position="316"/>
    </location>
</feature>
<feature type="coiled-coil region" evidence="1">
    <location>
        <begin position="111"/>
        <end position="163"/>
    </location>
</feature>
<dbReference type="InterPro" id="IPR058624">
    <property type="entry name" value="MdtA-like_HH"/>
</dbReference>
<dbReference type="OrthoDB" id="556614at2"/>
<name>A0A1Z4LUZ5_9CYAN</name>
<dbReference type="Proteomes" id="UP000218418">
    <property type="component" value="Chromosome"/>
</dbReference>
<evidence type="ECO:0000256" key="1">
    <source>
        <dbReference type="SAM" id="Coils"/>
    </source>
</evidence>
<protein>
    <submittedName>
        <fullName evidence="5">HlyD family secretion protein</fullName>
    </submittedName>
</protein>
<evidence type="ECO:0000256" key="2">
    <source>
        <dbReference type="SAM" id="MobiDB-lite"/>
    </source>
</evidence>
<feature type="domain" description="Multidrug resistance protein MdtA-like alpha-helical hairpin" evidence="4">
    <location>
        <begin position="198"/>
        <end position="264"/>
    </location>
</feature>
<feature type="region of interest" description="Disordered" evidence="2">
    <location>
        <begin position="227"/>
        <end position="247"/>
    </location>
</feature>
<evidence type="ECO:0000256" key="3">
    <source>
        <dbReference type="SAM" id="Phobius"/>
    </source>
</evidence>
<keyword evidence="1" id="KW-0175">Coiled coil</keyword>
<reference evidence="5 6" key="1">
    <citation type="submission" date="2017-06" db="EMBL/GenBank/DDBJ databases">
        <title>Genome sequencing of cyanobaciteial culture collection at National Institute for Environmental Studies (NIES).</title>
        <authorList>
            <person name="Hirose Y."/>
            <person name="Shimura Y."/>
            <person name="Fujisawa T."/>
            <person name="Nakamura Y."/>
            <person name="Kawachi M."/>
        </authorList>
    </citation>
    <scope>NUCLEOTIDE SEQUENCE [LARGE SCALE GENOMIC DNA]</scope>
    <source>
        <strain evidence="5 6">NIES-267</strain>
    </source>
</reference>
<dbReference type="GO" id="GO:0015562">
    <property type="term" value="F:efflux transmembrane transporter activity"/>
    <property type="evidence" value="ECO:0007669"/>
    <property type="project" value="TreeGrafter"/>
</dbReference>
<gene>
    <name evidence="5" type="ORF">NIES267_45650</name>
</gene>
<keyword evidence="3" id="KW-1133">Transmembrane helix</keyword>